<feature type="region of interest" description="Disordered" evidence="1">
    <location>
        <begin position="1239"/>
        <end position="1438"/>
    </location>
</feature>
<feature type="compositionally biased region" description="Basic residues" evidence="1">
    <location>
        <begin position="1006"/>
        <end position="1015"/>
    </location>
</feature>
<keyword evidence="4" id="KW-1185">Reference proteome</keyword>
<feature type="region of interest" description="Disordered" evidence="1">
    <location>
        <begin position="531"/>
        <end position="555"/>
    </location>
</feature>
<dbReference type="Proteomes" id="UP000298030">
    <property type="component" value="Unassembled WGS sequence"/>
</dbReference>
<dbReference type="Pfam" id="PF08514">
    <property type="entry name" value="STAG"/>
    <property type="match status" value="1"/>
</dbReference>
<dbReference type="InterPro" id="IPR011989">
    <property type="entry name" value="ARM-like"/>
</dbReference>
<dbReference type="InterPro" id="IPR016024">
    <property type="entry name" value="ARM-type_fold"/>
</dbReference>
<dbReference type="EMBL" id="QPFP01000045">
    <property type="protein sequence ID" value="TEB26877.1"/>
    <property type="molecule type" value="Genomic_DNA"/>
</dbReference>
<accession>A0A4Y7SYE0</accession>
<dbReference type="Gene3D" id="1.25.10.10">
    <property type="entry name" value="Leucine-rich Repeat Variant"/>
    <property type="match status" value="1"/>
</dbReference>
<dbReference type="STRING" id="71717.A0A4Y7SYE0"/>
<dbReference type="GO" id="GO:0003682">
    <property type="term" value="F:chromatin binding"/>
    <property type="evidence" value="ECO:0007669"/>
    <property type="project" value="TreeGrafter"/>
</dbReference>
<sequence>MSASPENTPTARRSTRERKQAKPFVSAPGSSARKRKRPDTDAEDEEEGEEMKQAGYDAEEDADIEEEAEEDVPKRKVKKAAAPKEKAPKKPREPKPKAAKGTGRRGRKVKEGDDTYDADQVARDTKISADNPLFNAIMNPAAALQSTTEDFLESLEQSPGPAQAELITLFLRSCGCNDTVSPDDALDYDGVVDNLDNITEALKQDNSPIYPLTSKLPIFKKFRKSLSEFIERLITSAADLGLLYSTDLMATLQTWVVAMSSSQIRSFRHTATVVALEVETSLCEVAASVEKEAQLVGRQREGEKKRKGSAKGSTPREKELQAKAAEIRERRSNLAEYLKEFVDGVFVHRYRDLDPNIRAECVKAIGLWFKKYPGHFLDGAYLRYVGWVLSDSNTHVRLEAVRALSGVYEQGDYIGSINHFTERFKPRLLEMATSDTELPVRVAVIQVLEAIDEHSLLEEEDRDKLCLLIYDEEPKVRKAVSQFVHNVWDEGVEERLVSKRKPSDMDRTRTGIKTLATLLVKWSKTLDASHGIDEDEETGDTRAEDDASSTTTGRRTRRKEILGLVGMSDHRGRTALAVEALWDGIVLIQEWDEILDILLLDHSASEENGVPSRGKAKANGKSHSSEFEIDDAWRLEEVEETVLLEVLVASLGRVKAEAGAAKKVVDEEDILNKTTRTLIKALPRLFIKYQADPNRIAQVLVIPSLLSLDLYLEMRMIAAYSGLWDDIIKQFMSHSSVSVLSSAMLAIGCLMNATSLSNTNSTKILELEDELSATLRDAVAGRDEIEVASFTEDEVLTLSAIGTRLSILAGKRNMSAWVDEDEGGKQSSAWDIFSALADRGRLGYKEEETMVEQALNVLTLHVYWKAKGLLVNKDADEEDNPYREKLVNQRDSLLEKLQDYAIGTQSNTGDGVQRAAFKHLLNHHILFSPEQPTLPDGSPSPLVSISLNLDEETQFRCAGYIQAEIERYSDFLADHDGTTKSQEEEKSGEESDNDDEDGAEAERPSSSKKKKKAAAKKVPENGAGTTTNPDSRALLEREYLFIDVVSTFLRAIRVNTIAVQHGAVLLSHYGRLGASFDACVQVVVNMIKDEGLKKNNGVLVVNLVTKSLQEAFALALEGLVNDETESLALAKILAQTFVLRGMQLSILKRLDAQYIVQIHTTLLNWIAKRLKAYESNKNKKLKKTSILFFKLLVPLANGIEDEHALKIKAHMEQVLAESNIEVPATSKEWEPQRSYAKRLENVMNKGKAPTGKPRGRKAKAAAGESGVSGDEGGATSGGEDPEDGLEKAKPKPKPRPRRATRSNPTVEEDDEEEEGAGGIEEGPTTPKPRRSGKATYGGRKSRSKSRETSILSSLPGDEEREEGQEREKSATPSDVGMQFDTQEDQEEVEEQLLLVTPKSSAKKRAREDDGDDEPYLRSPSAELETTPIAEVRRKRIRH</sequence>
<feature type="region of interest" description="Disordered" evidence="1">
    <location>
        <begin position="297"/>
        <end position="320"/>
    </location>
</feature>
<feature type="compositionally biased region" description="Basic and acidic residues" evidence="1">
    <location>
        <begin position="82"/>
        <end position="96"/>
    </location>
</feature>
<reference evidence="3 4" key="1">
    <citation type="journal article" date="2019" name="Nat. Ecol. Evol.">
        <title>Megaphylogeny resolves global patterns of mushroom evolution.</title>
        <authorList>
            <person name="Varga T."/>
            <person name="Krizsan K."/>
            <person name="Foldi C."/>
            <person name="Dima B."/>
            <person name="Sanchez-Garcia M."/>
            <person name="Sanchez-Ramirez S."/>
            <person name="Szollosi G.J."/>
            <person name="Szarkandi J.G."/>
            <person name="Papp V."/>
            <person name="Albert L."/>
            <person name="Andreopoulos W."/>
            <person name="Angelini C."/>
            <person name="Antonin V."/>
            <person name="Barry K.W."/>
            <person name="Bougher N.L."/>
            <person name="Buchanan P."/>
            <person name="Buyck B."/>
            <person name="Bense V."/>
            <person name="Catcheside P."/>
            <person name="Chovatia M."/>
            <person name="Cooper J."/>
            <person name="Damon W."/>
            <person name="Desjardin D."/>
            <person name="Finy P."/>
            <person name="Geml J."/>
            <person name="Haridas S."/>
            <person name="Hughes K."/>
            <person name="Justo A."/>
            <person name="Karasinski D."/>
            <person name="Kautmanova I."/>
            <person name="Kiss B."/>
            <person name="Kocsube S."/>
            <person name="Kotiranta H."/>
            <person name="LaButti K.M."/>
            <person name="Lechner B.E."/>
            <person name="Liimatainen K."/>
            <person name="Lipzen A."/>
            <person name="Lukacs Z."/>
            <person name="Mihaltcheva S."/>
            <person name="Morgado L.N."/>
            <person name="Niskanen T."/>
            <person name="Noordeloos M.E."/>
            <person name="Ohm R.A."/>
            <person name="Ortiz-Santana B."/>
            <person name="Ovrebo C."/>
            <person name="Racz N."/>
            <person name="Riley R."/>
            <person name="Savchenko A."/>
            <person name="Shiryaev A."/>
            <person name="Soop K."/>
            <person name="Spirin V."/>
            <person name="Szebenyi C."/>
            <person name="Tomsovsky M."/>
            <person name="Tulloss R.E."/>
            <person name="Uehling J."/>
            <person name="Grigoriev I.V."/>
            <person name="Vagvolgyi C."/>
            <person name="Papp T."/>
            <person name="Martin F.M."/>
            <person name="Miettinen O."/>
            <person name="Hibbett D.S."/>
            <person name="Nagy L.G."/>
        </authorList>
    </citation>
    <scope>NUCLEOTIDE SEQUENCE [LARGE SCALE GENOMIC DNA]</scope>
    <source>
        <strain evidence="3 4">FP101781</strain>
    </source>
</reference>
<feature type="region of interest" description="Disordered" evidence="1">
    <location>
        <begin position="977"/>
        <end position="1029"/>
    </location>
</feature>
<organism evidence="3 4">
    <name type="scientific">Coprinellus micaceus</name>
    <name type="common">Glistening ink-cap mushroom</name>
    <name type="synonym">Coprinus micaceus</name>
    <dbReference type="NCBI Taxonomy" id="71717"/>
    <lineage>
        <taxon>Eukaryota</taxon>
        <taxon>Fungi</taxon>
        <taxon>Dikarya</taxon>
        <taxon>Basidiomycota</taxon>
        <taxon>Agaricomycotina</taxon>
        <taxon>Agaricomycetes</taxon>
        <taxon>Agaricomycetidae</taxon>
        <taxon>Agaricales</taxon>
        <taxon>Agaricineae</taxon>
        <taxon>Psathyrellaceae</taxon>
        <taxon>Coprinellus</taxon>
    </lineage>
</organism>
<comment type="caution">
    <text evidence="3">The sequence shown here is derived from an EMBL/GenBank/DDBJ whole genome shotgun (WGS) entry which is preliminary data.</text>
</comment>
<dbReference type="GO" id="GO:0008278">
    <property type="term" value="C:cohesin complex"/>
    <property type="evidence" value="ECO:0007669"/>
    <property type="project" value="TreeGrafter"/>
</dbReference>
<feature type="compositionally biased region" description="Basic residues" evidence="1">
    <location>
        <begin position="1290"/>
        <end position="1300"/>
    </location>
</feature>
<protein>
    <recommendedName>
        <fullName evidence="2">SCD domain-containing protein</fullName>
    </recommendedName>
</protein>
<dbReference type="GO" id="GO:0005634">
    <property type="term" value="C:nucleus"/>
    <property type="evidence" value="ECO:0007669"/>
    <property type="project" value="TreeGrafter"/>
</dbReference>
<dbReference type="InterPro" id="IPR020839">
    <property type="entry name" value="SCD"/>
</dbReference>
<feature type="domain" description="SCD" evidence="2">
    <location>
        <begin position="346"/>
        <end position="431"/>
    </location>
</feature>
<dbReference type="PROSITE" id="PS51425">
    <property type="entry name" value="SCD"/>
    <property type="match status" value="1"/>
</dbReference>
<dbReference type="InterPro" id="IPR013721">
    <property type="entry name" value="STAG"/>
</dbReference>
<feature type="compositionally biased region" description="Acidic residues" evidence="1">
    <location>
        <begin position="1306"/>
        <end position="1315"/>
    </location>
</feature>
<dbReference type="InterPro" id="IPR056396">
    <property type="entry name" value="HEAT_SCC3-SA"/>
</dbReference>
<dbReference type="SUPFAM" id="SSF48371">
    <property type="entry name" value="ARM repeat"/>
    <property type="match status" value="1"/>
</dbReference>
<dbReference type="GO" id="GO:0007062">
    <property type="term" value="P:sister chromatid cohesion"/>
    <property type="evidence" value="ECO:0007669"/>
    <property type="project" value="UniProtKB-ARBA"/>
</dbReference>
<feature type="compositionally biased region" description="Acidic residues" evidence="1">
    <location>
        <begin position="57"/>
        <end position="70"/>
    </location>
</feature>
<dbReference type="OrthoDB" id="498590at2759"/>
<dbReference type="Pfam" id="PF21581">
    <property type="entry name" value="SCD"/>
    <property type="match status" value="1"/>
</dbReference>
<dbReference type="GO" id="GO:0000785">
    <property type="term" value="C:chromatin"/>
    <property type="evidence" value="ECO:0007669"/>
    <property type="project" value="TreeGrafter"/>
</dbReference>
<dbReference type="InterPro" id="IPR039662">
    <property type="entry name" value="Cohesin_Scc3/SA"/>
</dbReference>
<feature type="compositionally biased region" description="Acidic residues" evidence="1">
    <location>
        <begin position="990"/>
        <end position="999"/>
    </location>
</feature>
<feature type="compositionally biased region" description="Basic and acidic residues" evidence="1">
    <location>
        <begin position="977"/>
        <end position="989"/>
    </location>
</feature>
<proteinExistence type="predicted"/>
<feature type="region of interest" description="Disordered" evidence="1">
    <location>
        <begin position="1"/>
        <end position="121"/>
    </location>
</feature>
<feature type="compositionally biased region" description="Polar residues" evidence="1">
    <location>
        <begin position="1"/>
        <end position="12"/>
    </location>
</feature>
<dbReference type="PANTHER" id="PTHR11199">
    <property type="entry name" value="STROMAL ANTIGEN"/>
    <property type="match status" value="1"/>
</dbReference>
<feature type="compositionally biased region" description="Acidic residues" evidence="1">
    <location>
        <begin position="1381"/>
        <end position="1390"/>
    </location>
</feature>
<evidence type="ECO:0000256" key="1">
    <source>
        <dbReference type="SAM" id="MobiDB-lite"/>
    </source>
</evidence>
<gene>
    <name evidence="3" type="ORF">FA13DRAFT_1737086</name>
</gene>
<evidence type="ECO:0000259" key="2">
    <source>
        <dbReference type="PROSITE" id="PS51425"/>
    </source>
</evidence>
<evidence type="ECO:0000313" key="3">
    <source>
        <dbReference type="EMBL" id="TEB26877.1"/>
    </source>
</evidence>
<dbReference type="PANTHER" id="PTHR11199:SF0">
    <property type="entry name" value="LD34181P-RELATED"/>
    <property type="match status" value="1"/>
</dbReference>
<evidence type="ECO:0000313" key="4">
    <source>
        <dbReference type="Proteomes" id="UP000298030"/>
    </source>
</evidence>
<dbReference type="Pfam" id="PF24571">
    <property type="entry name" value="HEAT_SCC3-SA"/>
    <property type="match status" value="1"/>
</dbReference>
<name>A0A4Y7SYE0_COPMI</name>